<feature type="region of interest" description="Disordered" evidence="10">
    <location>
        <begin position="844"/>
        <end position="867"/>
    </location>
</feature>
<dbReference type="CDD" id="cd20956">
    <property type="entry name" value="IgI_4_Dscam"/>
    <property type="match status" value="1"/>
</dbReference>
<feature type="region of interest" description="Disordered" evidence="10">
    <location>
        <begin position="1544"/>
        <end position="1749"/>
    </location>
</feature>
<dbReference type="SMART" id="SM00408">
    <property type="entry name" value="IGc2"/>
    <property type="match status" value="8"/>
</dbReference>
<feature type="compositionally biased region" description="Gly residues" evidence="10">
    <location>
        <begin position="1729"/>
        <end position="1739"/>
    </location>
</feature>
<gene>
    <name evidence="15" type="primary">LOC105432307</name>
</gene>
<feature type="domain" description="Ig-like" evidence="12">
    <location>
        <begin position="557"/>
        <end position="649"/>
    </location>
</feature>
<protein>
    <submittedName>
        <fullName evidence="15">Down syndrome cell adhesion molecule-like protein Dscam2 isoform X11</fullName>
    </submittedName>
</protein>
<evidence type="ECO:0000259" key="12">
    <source>
        <dbReference type="PROSITE" id="PS50835"/>
    </source>
</evidence>
<feature type="domain" description="Fibronectin type-III" evidence="13">
    <location>
        <begin position="1244"/>
        <end position="1339"/>
    </location>
</feature>
<dbReference type="PROSITE" id="PS50835">
    <property type="entry name" value="IG_LIKE"/>
    <property type="match status" value="8"/>
</dbReference>
<feature type="compositionally biased region" description="Polar residues" evidence="10">
    <location>
        <begin position="1567"/>
        <end position="1586"/>
    </location>
</feature>
<dbReference type="InterPro" id="IPR013098">
    <property type="entry name" value="Ig_I-set"/>
</dbReference>
<evidence type="ECO:0000256" key="1">
    <source>
        <dbReference type="ARBA" id="ARBA00004167"/>
    </source>
</evidence>
<keyword evidence="9" id="KW-0393">Immunoglobulin domain</keyword>
<dbReference type="FunFam" id="2.60.40.10:FF:000394">
    <property type="entry name" value="Down syndrome cell adhesion molecule, isoform J"/>
    <property type="match status" value="1"/>
</dbReference>
<feature type="domain" description="Ig-like" evidence="12">
    <location>
        <begin position="362"/>
        <end position="454"/>
    </location>
</feature>
<keyword evidence="4" id="KW-0677">Repeat</keyword>
<keyword evidence="3" id="KW-0732">Signal</keyword>
<feature type="compositionally biased region" description="Basic and acidic residues" evidence="10">
    <location>
        <begin position="1677"/>
        <end position="1694"/>
    </location>
</feature>
<dbReference type="CDD" id="cd20958">
    <property type="entry name" value="IgI_5_Dscam"/>
    <property type="match status" value="1"/>
</dbReference>
<feature type="domain" description="Ig-like" evidence="12">
    <location>
        <begin position="459"/>
        <end position="552"/>
    </location>
</feature>
<reference evidence="15" key="1">
    <citation type="submission" date="2025-08" db="UniProtKB">
        <authorList>
            <consortium name="RefSeq"/>
        </authorList>
    </citation>
    <scope>IDENTIFICATION</scope>
</reference>
<dbReference type="InterPro" id="IPR056754">
    <property type="entry name" value="DSCAM/DSCAML_C"/>
</dbReference>
<name>A0A6I9XIC1_9HYME</name>
<feature type="domain" description="Ig-like" evidence="12">
    <location>
        <begin position="271"/>
        <end position="355"/>
    </location>
</feature>
<evidence type="ECO:0000256" key="10">
    <source>
        <dbReference type="SAM" id="MobiDB-lite"/>
    </source>
</evidence>
<evidence type="ECO:0000256" key="2">
    <source>
        <dbReference type="ARBA" id="ARBA00022692"/>
    </source>
</evidence>
<dbReference type="GO" id="GO:0007156">
    <property type="term" value="P:homophilic cell adhesion via plasma membrane adhesion molecules"/>
    <property type="evidence" value="ECO:0007669"/>
    <property type="project" value="TreeGrafter"/>
</dbReference>
<evidence type="ECO:0000313" key="15">
    <source>
        <dbReference type="RefSeq" id="XP_011645366.1"/>
    </source>
</evidence>
<dbReference type="SUPFAM" id="SSF48726">
    <property type="entry name" value="Immunoglobulin"/>
    <property type="match status" value="8"/>
</dbReference>
<dbReference type="FunFam" id="2.60.40.10:FF:000302">
    <property type="entry name" value="Down syndrome cell adhesion molecule, isoform D"/>
    <property type="match status" value="1"/>
</dbReference>
<dbReference type="PROSITE" id="PS50853">
    <property type="entry name" value="FN3"/>
    <property type="match status" value="6"/>
</dbReference>
<evidence type="ECO:0000256" key="5">
    <source>
        <dbReference type="ARBA" id="ARBA00022889"/>
    </source>
</evidence>
<dbReference type="CDD" id="cd00063">
    <property type="entry name" value="FN3"/>
    <property type="match status" value="6"/>
</dbReference>
<dbReference type="FunFam" id="2.60.40.10:FF:000311">
    <property type="entry name" value="Down syndrome cell adhesion molecule, isoform D"/>
    <property type="match status" value="1"/>
</dbReference>
<dbReference type="Pfam" id="PF12355">
    <property type="entry name" value="Dscam_C"/>
    <property type="match status" value="1"/>
</dbReference>
<feature type="domain" description="Ig-like" evidence="12">
    <location>
        <begin position="173"/>
        <end position="266"/>
    </location>
</feature>
<keyword evidence="7 11" id="KW-0472">Membrane</keyword>
<evidence type="ECO:0000259" key="13">
    <source>
        <dbReference type="PROSITE" id="PS50853"/>
    </source>
</evidence>
<keyword evidence="8" id="KW-1015">Disulfide bond</keyword>
<dbReference type="FunFam" id="2.60.40.10:FF:000719">
    <property type="entry name" value="nephrin isoform X1"/>
    <property type="match status" value="1"/>
</dbReference>
<dbReference type="RefSeq" id="XP_011645366.1">
    <property type="nucleotide sequence ID" value="XM_011647064.2"/>
</dbReference>
<feature type="domain" description="Ig-like" evidence="12">
    <location>
        <begin position="1052"/>
        <end position="1145"/>
    </location>
</feature>
<keyword evidence="5" id="KW-0130">Cell adhesion</keyword>
<dbReference type="CTD" id="35652"/>
<proteinExistence type="predicted"/>
<feature type="domain" description="Fibronectin type-III" evidence="13">
    <location>
        <begin position="759"/>
        <end position="858"/>
    </location>
</feature>
<evidence type="ECO:0000256" key="11">
    <source>
        <dbReference type="SAM" id="Phobius"/>
    </source>
</evidence>
<dbReference type="FunFam" id="2.60.40.10:FF:000498">
    <property type="entry name" value="Down syndrome cell adhesion molecule, isoform J"/>
    <property type="match status" value="1"/>
</dbReference>
<dbReference type="InterPro" id="IPR003961">
    <property type="entry name" value="FN3_dom"/>
</dbReference>
<feature type="domain" description="Fibronectin type-III" evidence="13">
    <location>
        <begin position="863"/>
        <end position="959"/>
    </location>
</feature>
<keyword evidence="14" id="KW-1185">Reference proteome</keyword>
<dbReference type="InterPro" id="IPR003598">
    <property type="entry name" value="Ig_sub2"/>
</dbReference>
<dbReference type="SMART" id="SM00409">
    <property type="entry name" value="IG"/>
    <property type="match status" value="8"/>
</dbReference>
<dbReference type="SUPFAM" id="SSF49265">
    <property type="entry name" value="Fibronectin type III"/>
    <property type="match status" value="3"/>
</dbReference>
<evidence type="ECO:0000256" key="3">
    <source>
        <dbReference type="ARBA" id="ARBA00022729"/>
    </source>
</evidence>
<dbReference type="Pfam" id="PF25059">
    <property type="entry name" value="FN3_DSCAM-DSCAML_C"/>
    <property type="match status" value="1"/>
</dbReference>
<feature type="domain" description="Ig-like" evidence="12">
    <location>
        <begin position="86"/>
        <end position="165"/>
    </location>
</feature>
<evidence type="ECO:0000256" key="4">
    <source>
        <dbReference type="ARBA" id="ARBA00022737"/>
    </source>
</evidence>
<dbReference type="PANTHER" id="PTHR10075:SF53">
    <property type="entry name" value="DOWN SYNDROME CELL ADHESION MOLECULE 1, ISOFORM BQ"/>
    <property type="match status" value="1"/>
</dbReference>
<organism evidence="14 15">
    <name type="scientific">Pogonomyrmex barbatus</name>
    <name type="common">red harvester ant</name>
    <dbReference type="NCBI Taxonomy" id="144034"/>
    <lineage>
        <taxon>Eukaryota</taxon>
        <taxon>Metazoa</taxon>
        <taxon>Ecdysozoa</taxon>
        <taxon>Arthropoda</taxon>
        <taxon>Hexapoda</taxon>
        <taxon>Insecta</taxon>
        <taxon>Pterygota</taxon>
        <taxon>Neoptera</taxon>
        <taxon>Endopterygota</taxon>
        <taxon>Hymenoptera</taxon>
        <taxon>Apocrita</taxon>
        <taxon>Aculeata</taxon>
        <taxon>Formicoidea</taxon>
        <taxon>Formicidae</taxon>
        <taxon>Myrmicinae</taxon>
        <taxon>Pogonomyrmex</taxon>
    </lineage>
</organism>
<dbReference type="InterPro" id="IPR003599">
    <property type="entry name" value="Ig_sub"/>
</dbReference>
<dbReference type="FunFam" id="2.60.40.10:FF:000324">
    <property type="entry name" value="Down syndrome cell adhesion molecule, isoform D"/>
    <property type="match status" value="1"/>
</dbReference>
<evidence type="ECO:0000256" key="8">
    <source>
        <dbReference type="ARBA" id="ARBA00023157"/>
    </source>
</evidence>
<dbReference type="InterPro" id="IPR021012">
    <property type="entry name" value="Dscam1_C"/>
</dbReference>
<dbReference type="Proteomes" id="UP000504615">
    <property type="component" value="Unplaced"/>
</dbReference>
<dbReference type="InterPro" id="IPR036179">
    <property type="entry name" value="Ig-like_dom_sf"/>
</dbReference>
<dbReference type="Pfam" id="PF00041">
    <property type="entry name" value="fn3"/>
    <property type="match status" value="5"/>
</dbReference>
<dbReference type="GO" id="GO:0030424">
    <property type="term" value="C:axon"/>
    <property type="evidence" value="ECO:0007669"/>
    <property type="project" value="TreeGrafter"/>
</dbReference>
<dbReference type="Pfam" id="PF13927">
    <property type="entry name" value="Ig_3"/>
    <property type="match status" value="3"/>
</dbReference>
<evidence type="ECO:0000256" key="6">
    <source>
        <dbReference type="ARBA" id="ARBA00022989"/>
    </source>
</evidence>
<keyword evidence="2 11" id="KW-0812">Transmembrane</keyword>
<dbReference type="GeneID" id="105432307"/>
<evidence type="ECO:0000256" key="9">
    <source>
        <dbReference type="ARBA" id="ARBA00023319"/>
    </source>
</evidence>
<dbReference type="InterPro" id="IPR036116">
    <property type="entry name" value="FN3_sf"/>
</dbReference>
<feature type="domain" description="Ig-like" evidence="12">
    <location>
        <begin position="1"/>
        <end position="82"/>
    </location>
</feature>
<dbReference type="FunFam" id="2.60.40.10:FF:000426">
    <property type="entry name" value="Down syndrome cell adhesion molecule, isoform J"/>
    <property type="match status" value="1"/>
</dbReference>
<comment type="subcellular location">
    <subcellularLocation>
        <location evidence="1">Membrane</location>
        <topology evidence="1">Single-pass membrane protein</topology>
    </subcellularLocation>
</comment>
<feature type="compositionally biased region" description="Basic and acidic residues" evidence="10">
    <location>
        <begin position="1704"/>
        <end position="1723"/>
    </location>
</feature>
<feature type="domain" description="Fibronectin type-III" evidence="13">
    <location>
        <begin position="963"/>
        <end position="1059"/>
    </location>
</feature>
<dbReference type="GO" id="GO:0007411">
    <property type="term" value="P:axon guidance"/>
    <property type="evidence" value="ECO:0007669"/>
    <property type="project" value="TreeGrafter"/>
</dbReference>
<dbReference type="PANTHER" id="PTHR10075">
    <property type="entry name" value="BASIGIN RELATED"/>
    <property type="match status" value="1"/>
</dbReference>
<dbReference type="FunFam" id="2.60.40.10:FF:000093">
    <property type="entry name" value="Down syndrome cell adhesion molecule, isoform B"/>
    <property type="match status" value="1"/>
</dbReference>
<dbReference type="Pfam" id="PF07679">
    <property type="entry name" value="I-set"/>
    <property type="match status" value="5"/>
</dbReference>
<dbReference type="GO" id="GO:0098632">
    <property type="term" value="F:cell-cell adhesion mediator activity"/>
    <property type="evidence" value="ECO:0007669"/>
    <property type="project" value="TreeGrafter"/>
</dbReference>
<feature type="compositionally biased region" description="Low complexity" evidence="10">
    <location>
        <begin position="1636"/>
        <end position="1649"/>
    </location>
</feature>
<dbReference type="FunFam" id="2.60.40.10:FF:000308">
    <property type="entry name" value="Down syndrome cell adhesion molecule, isoform D"/>
    <property type="match status" value="1"/>
</dbReference>
<dbReference type="OrthoDB" id="5982258at2759"/>
<accession>A0A6I9XIC1</accession>
<dbReference type="FunFam" id="2.60.40.10:FF:000410">
    <property type="entry name" value="Down syndrome cell adhesion molecule, isoform H"/>
    <property type="match status" value="1"/>
</dbReference>
<dbReference type="Gene3D" id="2.60.40.10">
    <property type="entry name" value="Immunoglobulins"/>
    <property type="match status" value="14"/>
</dbReference>
<dbReference type="FunFam" id="2.60.40.10:FF:000017">
    <property type="entry name" value="Down syndrome cell adhesion molecule b"/>
    <property type="match status" value="2"/>
</dbReference>
<sequence length="1749" mass="191986">MNSKAASSVVQFCPAQGYPVPSFRWYKFIEGTSRRQPVQLNERVRQVSGTLIIREARVEDSGKYLCIVNNSVGGESVETVLTVTAPLTAEIEPSTQTIDFGRPATFTCTVQGNPIKTISWLKDGKPLGLEDRVLRIESVKKEDKGMYQCFVRNDQESAQATAELKLGGRFEPPQIRQAFAEETLQPGPSMFLKCVASGNPTPEITWELDGKRLSNTERLQVGQYVTVNGDVVSHLNISSIHTNDGGLYKCIAASKVGAAEHSARLNVYGLPFIRHMDKKAIVAGETLRVTCPVAGYPIESIVWERDTRVLPINRKQKVFPNGTLIIENVERMSDQATYTCVARNAQGYSARGTLEVQVMVAPQILPFAFGDEPASWGELVSVTCSVTKGDQPIEITWAFNGTPINSRDSDIVIGSTNRKNSVLTIESVAARHAGDYTCTASNRVGATTHTAHLAVNVPPRWILEPTDKAFAQGSDARVECKADGFPKPQVTWKRAAGDTPGDYTDLKLSNPDISVEDGTLSINNIQKTNEGYYLCEAVNGIGSGLSAVILISVQAPPQFEIKLRNQTARRGEPAVLQCEAQGEKPIGILWNMNNKRLDTKSDPRYTIREEILANGVLSDLSIKRTERSDSALFTCVATNAFGSDDTSINMIVQEVPEVPYGLKVLDKSGRSVQLSWAAPYDGNSPIKRYVIEYKISKGSWETDIDRVLVPGSQQNVAGVYNLRPATTYHLRIVAENEIGTSDPSDTVTIITAEEAPTGPPTSVKVDAVDQHTLKVTWKPPPREDWNGEILGYYVGYRQSSDKPYMFETVDFSKEDSKEHHLSIANLKTYTQYGVVVQAFNKVGSGPMSEERRQHTAEGVPEQPPHDTTCTTLTSQTIRVSWVSPPLSAANGVITGYKVIYGPSDTWYDENTKDTKITSSSETILHGLKKYTNYSMHVLAFTSGGDGVKSAPIHCQTEQDAPEAPIAIKALVMSAESILISWRPPSQPNGVISQYTVYTKADNAEEPTSQKVAPNQLTHEASGLDKQLRYEFWVTASTNIGEGEASKIVTLGPSVRVPAKIASFDDKFTATYKEDVKLPCLTVGVPTPEVTWKVRGATLQPSDRLRQLPEGSLFIKEVDRADAGEYSCYVENSFGHDTVTHQLVVHAPPHSPQVTLTATTTNSLTMKLRPHPTDNAPIHGYTIHYKPEFGDWETVQISSTAQKYTLENLWCGSRYQIYVTAYNGIGIGDASDILNTRTKGSKPIIPEAQRFIEVSTNSISLHLSAWSDGGCPMLYFVVEHKKKMQQEWNQVSNNVKPGANFVVLDLDPASWYHLRVTAHNNAGFAVAEYEFATLTVTGGTIAPPVRNGGNDNSGDVRRYFPWLPNWLDVNVVVPVGATIVVIIVGIVVICVALSRRTRGPEQTRLRGISSADEKYYEGQYDVVYQQTGVGGATLDKRRSDLRDELGYIAPPNRKLPPVPGSNYNTCDRIKRGGTGSLRSHSTWDPRRHMYEELSHYAPNRRCPPPPRMGSADGLSHRGMEDEICPYATFHLLGFREEMDPSKAMQFQTFPHPGNGHSGTMGPPVGHPTNASAHSRSGSQSMPRQNGRYSRVPSQGGGSGTHNVFSPEYDDPANCAPEEDQYGSQYGQYGAPYDHYGSRGSVGRRSVGSARNIPISGSPEPPPPPPRNHQDQNNSSFNDSKESNEISEAECDRDQLVNRNYGVNARGKDGMTTEEMRKLIERKPNEAPGRQTGGPHGGHGGLLTPYDTVAV</sequence>
<dbReference type="InterPro" id="IPR007110">
    <property type="entry name" value="Ig-like_dom"/>
</dbReference>
<dbReference type="GO" id="GO:0005886">
    <property type="term" value="C:plasma membrane"/>
    <property type="evidence" value="ECO:0007669"/>
    <property type="project" value="TreeGrafter"/>
</dbReference>
<evidence type="ECO:0000256" key="7">
    <source>
        <dbReference type="ARBA" id="ARBA00023136"/>
    </source>
</evidence>
<feature type="domain" description="Fibronectin type-III" evidence="13">
    <location>
        <begin position="1147"/>
        <end position="1240"/>
    </location>
</feature>
<dbReference type="InterPro" id="IPR013783">
    <property type="entry name" value="Ig-like_fold"/>
</dbReference>
<feature type="transmembrane region" description="Helical" evidence="11">
    <location>
        <begin position="1370"/>
        <end position="1393"/>
    </location>
</feature>
<dbReference type="SMART" id="SM00060">
    <property type="entry name" value="FN3"/>
    <property type="match status" value="6"/>
</dbReference>
<evidence type="ECO:0000313" key="14">
    <source>
        <dbReference type="Proteomes" id="UP000504615"/>
    </source>
</evidence>
<keyword evidence="6 11" id="KW-1133">Transmembrane helix</keyword>
<dbReference type="CDD" id="cd20957">
    <property type="entry name" value="IgC2_3_Dscam"/>
    <property type="match status" value="1"/>
</dbReference>
<feature type="domain" description="Fibronectin type-III" evidence="13">
    <location>
        <begin position="658"/>
        <end position="754"/>
    </location>
</feature>
<dbReference type="GO" id="GO:0070593">
    <property type="term" value="P:dendrite self-avoidance"/>
    <property type="evidence" value="ECO:0007669"/>
    <property type="project" value="TreeGrafter"/>
</dbReference>